<dbReference type="InterPro" id="IPR011032">
    <property type="entry name" value="GroES-like_sf"/>
</dbReference>
<keyword evidence="9" id="KW-0560">Oxidoreductase</keyword>
<evidence type="ECO:0000256" key="1">
    <source>
        <dbReference type="ARBA" id="ARBA00004496"/>
    </source>
</evidence>
<dbReference type="SMART" id="SM00829">
    <property type="entry name" value="PKS_ER"/>
    <property type="match status" value="1"/>
</dbReference>
<sequence>MSVDRHEGSPREPGFPVGTSQLTQLDVEPGTLPKTMPAWVIRAEREGEPTEAFQLEEMEVPEPGAFEVIVRVMAAGVNFNNVWAALGKPISVFRYHSEDHHIGGSDASGIVWKVGEGVTRWQPGDEVVVHCNQASYEDPEVHGLDPLAAPSQQIWGYETTWGSFAQFCKVQAQQLLPKPANLAWEEAASYGLTFFTAYRMLVDQARLQEGHRVLIWGGAGGLGVFAHQLCKLSGADSVGVVSSAEKGELVKQLGAVDYIDRNEYRGMMRRGDEDPGQEKARFKESRRFCTAVAEKLGGEPDIVFEHVGRATFPTSVLAVKPFGTVVICGATSGHTLDFDVRYLWMRQKKIIGSHFANAWECHRANELITAGKVRPVLWRTLGFDQVAEAHQLMYENKHLGKISILVGAESEGQGRTADGPGAIRAEVGA</sequence>
<dbReference type="NCBIfam" id="TIGR01751">
    <property type="entry name" value="crot-CoA-red"/>
    <property type="match status" value="1"/>
</dbReference>
<dbReference type="InterPro" id="IPR036291">
    <property type="entry name" value="NAD(P)-bd_dom_sf"/>
</dbReference>
<feature type="compositionally biased region" description="Basic and acidic residues" evidence="7">
    <location>
        <begin position="1"/>
        <end position="10"/>
    </location>
</feature>
<comment type="caution">
    <text evidence="9">The sequence shown here is derived from an EMBL/GenBank/DDBJ whole genome shotgun (WGS) entry which is preliminary data.</text>
</comment>
<dbReference type="InterPro" id="IPR010085">
    <property type="entry name" value="Crot_CoA_red"/>
</dbReference>
<dbReference type="SUPFAM" id="SSF51735">
    <property type="entry name" value="NAD(P)-binding Rossmann-fold domains"/>
    <property type="match status" value="1"/>
</dbReference>
<keyword evidence="5" id="KW-0694">RNA-binding</keyword>
<dbReference type="SUPFAM" id="SSF50129">
    <property type="entry name" value="GroES-like"/>
    <property type="match status" value="1"/>
</dbReference>
<dbReference type="InterPro" id="IPR002364">
    <property type="entry name" value="Quin_OxRdtase/zeta-crystal_CS"/>
</dbReference>
<feature type="domain" description="Enoyl reductase (ER)" evidence="8">
    <location>
        <begin position="48"/>
        <end position="404"/>
    </location>
</feature>
<dbReference type="PANTHER" id="PTHR44154">
    <property type="entry name" value="QUINONE OXIDOREDUCTASE"/>
    <property type="match status" value="1"/>
</dbReference>
<accession>A0ABT4RF62</accession>
<evidence type="ECO:0000256" key="2">
    <source>
        <dbReference type="ARBA" id="ARBA00011881"/>
    </source>
</evidence>
<dbReference type="EC" id="1.3.1.85" evidence="9"/>
<evidence type="ECO:0000256" key="7">
    <source>
        <dbReference type="SAM" id="MobiDB-lite"/>
    </source>
</evidence>
<dbReference type="Pfam" id="PF00107">
    <property type="entry name" value="ADH_zinc_N"/>
    <property type="match status" value="1"/>
</dbReference>
<keyword evidence="4" id="KW-0521">NADP</keyword>
<evidence type="ECO:0000256" key="5">
    <source>
        <dbReference type="ARBA" id="ARBA00022884"/>
    </source>
</evidence>
<evidence type="ECO:0000256" key="6">
    <source>
        <dbReference type="ARBA" id="ARBA00022990"/>
    </source>
</evidence>
<dbReference type="Gene3D" id="3.90.180.10">
    <property type="entry name" value="Medium-chain alcohol dehydrogenases, catalytic domain"/>
    <property type="match status" value="1"/>
</dbReference>
<keyword evidence="10" id="KW-1185">Reference proteome</keyword>
<dbReference type="InterPro" id="IPR013154">
    <property type="entry name" value="ADH-like_N"/>
</dbReference>
<organism evidence="9 10">
    <name type="scientific">Solirubrobacter deserti</name>
    <dbReference type="NCBI Taxonomy" id="2282478"/>
    <lineage>
        <taxon>Bacteria</taxon>
        <taxon>Bacillati</taxon>
        <taxon>Actinomycetota</taxon>
        <taxon>Thermoleophilia</taxon>
        <taxon>Solirubrobacterales</taxon>
        <taxon>Solirubrobacteraceae</taxon>
        <taxon>Solirubrobacter</taxon>
    </lineage>
</organism>
<dbReference type="EMBL" id="JAPCID010000008">
    <property type="protein sequence ID" value="MDA0137172.1"/>
    <property type="molecule type" value="Genomic_DNA"/>
</dbReference>
<evidence type="ECO:0000313" key="9">
    <source>
        <dbReference type="EMBL" id="MDA0137172.1"/>
    </source>
</evidence>
<dbReference type="PANTHER" id="PTHR44154:SF1">
    <property type="entry name" value="QUINONE OXIDOREDUCTASE"/>
    <property type="match status" value="1"/>
</dbReference>
<dbReference type="RefSeq" id="WP_202957164.1">
    <property type="nucleotide sequence ID" value="NZ_JAPCID010000008.1"/>
</dbReference>
<evidence type="ECO:0000313" key="10">
    <source>
        <dbReference type="Proteomes" id="UP001147700"/>
    </source>
</evidence>
<protein>
    <submittedName>
        <fullName evidence="9">Crotonyl-CoA carboxylase/reductase</fullName>
        <ecNumber evidence="9">1.3.1.85</ecNumber>
    </submittedName>
</protein>
<evidence type="ECO:0000259" key="8">
    <source>
        <dbReference type="SMART" id="SM00829"/>
    </source>
</evidence>
<dbReference type="PROSITE" id="PS01162">
    <property type="entry name" value="QOR_ZETA_CRYSTAL"/>
    <property type="match status" value="1"/>
</dbReference>
<keyword evidence="3" id="KW-0963">Cytoplasm</keyword>
<evidence type="ECO:0000256" key="4">
    <source>
        <dbReference type="ARBA" id="ARBA00022857"/>
    </source>
</evidence>
<comment type="subcellular location">
    <subcellularLocation>
        <location evidence="1">Cytoplasm</location>
    </subcellularLocation>
</comment>
<dbReference type="InterPro" id="IPR020843">
    <property type="entry name" value="ER"/>
</dbReference>
<comment type="subunit">
    <text evidence="2">Homotetramer.</text>
</comment>
<proteinExistence type="predicted"/>
<gene>
    <name evidence="9" type="primary">ccrA</name>
    <name evidence="9" type="ORF">OJ962_06660</name>
</gene>
<dbReference type="InterPro" id="IPR051603">
    <property type="entry name" value="Zinc-ADH_QOR/CCCR"/>
</dbReference>
<dbReference type="Pfam" id="PF08240">
    <property type="entry name" value="ADH_N"/>
    <property type="match status" value="1"/>
</dbReference>
<dbReference type="InterPro" id="IPR013149">
    <property type="entry name" value="ADH-like_C"/>
</dbReference>
<keyword evidence="6" id="KW-0007">Acetylation</keyword>
<dbReference type="GO" id="GO:0016491">
    <property type="term" value="F:oxidoreductase activity"/>
    <property type="evidence" value="ECO:0007669"/>
    <property type="project" value="UniProtKB-KW"/>
</dbReference>
<dbReference type="Gene3D" id="3.40.50.720">
    <property type="entry name" value="NAD(P)-binding Rossmann-like Domain"/>
    <property type="match status" value="1"/>
</dbReference>
<reference evidence="9" key="1">
    <citation type="submission" date="2022-10" db="EMBL/GenBank/DDBJ databases">
        <title>The WGS of Solirubrobacter sp. CPCC 204708.</title>
        <authorList>
            <person name="Jiang Z."/>
        </authorList>
    </citation>
    <scope>NUCLEOTIDE SEQUENCE</scope>
    <source>
        <strain evidence="9">CPCC 204708</strain>
    </source>
</reference>
<feature type="region of interest" description="Disordered" evidence="7">
    <location>
        <begin position="1"/>
        <end position="30"/>
    </location>
</feature>
<name>A0ABT4RF62_9ACTN</name>
<dbReference type="Proteomes" id="UP001147700">
    <property type="component" value="Unassembled WGS sequence"/>
</dbReference>
<evidence type="ECO:0000256" key="3">
    <source>
        <dbReference type="ARBA" id="ARBA00022490"/>
    </source>
</evidence>